<protein>
    <recommendedName>
        <fullName evidence="3">Stage V sporulation protein AE</fullName>
    </recommendedName>
</protein>
<feature type="transmembrane region" description="Helical" evidence="1">
    <location>
        <begin position="83"/>
        <end position="112"/>
    </location>
</feature>
<dbReference type="AlphaFoldDB" id="A0A644XDC5"/>
<keyword evidence="1" id="KW-1133">Transmembrane helix</keyword>
<dbReference type="Pfam" id="PF03862">
    <property type="entry name" value="SpoVAC_SpoVAEB"/>
    <property type="match status" value="1"/>
</dbReference>
<dbReference type="InterPro" id="IPR005562">
    <property type="entry name" value="SpoVA"/>
</dbReference>
<dbReference type="NCBIfam" id="TIGR02839">
    <property type="entry name" value="spore_V_AE"/>
    <property type="match status" value="1"/>
</dbReference>
<feature type="transmembrane region" description="Helical" evidence="1">
    <location>
        <begin position="29"/>
        <end position="48"/>
    </location>
</feature>
<name>A0A644XDC5_9ZZZZ</name>
<dbReference type="PANTHER" id="PTHR38450:SF2">
    <property type="entry name" value="STAGE V SPORULATION PROTEIN AEB"/>
    <property type="match status" value="1"/>
</dbReference>
<evidence type="ECO:0000256" key="1">
    <source>
        <dbReference type="SAM" id="Phobius"/>
    </source>
</evidence>
<dbReference type="PANTHER" id="PTHR38450">
    <property type="entry name" value="STAGE V SPORULATION PROTEIN AC-RELATED"/>
    <property type="match status" value="1"/>
</dbReference>
<evidence type="ECO:0008006" key="3">
    <source>
        <dbReference type="Google" id="ProtNLM"/>
    </source>
</evidence>
<organism evidence="2">
    <name type="scientific">bioreactor metagenome</name>
    <dbReference type="NCBI Taxonomy" id="1076179"/>
    <lineage>
        <taxon>unclassified sequences</taxon>
        <taxon>metagenomes</taxon>
        <taxon>ecological metagenomes</taxon>
    </lineage>
</organism>
<dbReference type="EMBL" id="VSSQ01001935">
    <property type="protein sequence ID" value="MPM12194.1"/>
    <property type="molecule type" value="Genomic_DNA"/>
</dbReference>
<gene>
    <name evidence="2" type="ORF">SDC9_58546</name>
</gene>
<evidence type="ECO:0000313" key="2">
    <source>
        <dbReference type="EMBL" id="MPM12194.1"/>
    </source>
</evidence>
<feature type="transmembrane region" description="Helical" evidence="1">
    <location>
        <begin position="54"/>
        <end position="71"/>
    </location>
</feature>
<accession>A0A644XDC5</accession>
<reference evidence="2" key="1">
    <citation type="submission" date="2019-08" db="EMBL/GenBank/DDBJ databases">
        <authorList>
            <person name="Kucharzyk K."/>
            <person name="Murdoch R.W."/>
            <person name="Higgins S."/>
            <person name="Loffler F."/>
        </authorList>
    </citation>
    <scope>NUCLEOTIDE SEQUENCE</scope>
</reference>
<keyword evidence="1" id="KW-0472">Membrane</keyword>
<proteinExistence type="predicted"/>
<sequence>MQYIMAFVVGGVICAVAQILIDKTKLTPARIVVLFVVSGVVLTAVGIYDKLVEIGGAGATVPIAGFGYSLAKGVEKAVASQGLLGVLTGGITATAAGITGAIFFGFMMSLAFKPKAK</sequence>
<keyword evidence="1" id="KW-0812">Transmembrane</keyword>
<comment type="caution">
    <text evidence="2">The sequence shown here is derived from an EMBL/GenBank/DDBJ whole genome shotgun (WGS) entry which is preliminary data.</text>
</comment>
<feature type="transmembrane region" description="Helical" evidence="1">
    <location>
        <begin position="6"/>
        <end position="22"/>
    </location>
</feature>
<dbReference type="InterPro" id="IPR014204">
    <property type="entry name" value="Spore_V_AE"/>
</dbReference>